<dbReference type="Gene3D" id="1.10.10.10">
    <property type="entry name" value="Winged helix-like DNA-binding domain superfamily/Winged helix DNA-binding domain"/>
    <property type="match status" value="1"/>
</dbReference>
<dbReference type="InterPro" id="IPR011042">
    <property type="entry name" value="6-blade_b-propeller_TolB-like"/>
</dbReference>
<evidence type="ECO:0000256" key="3">
    <source>
        <dbReference type="SAM" id="Phobius"/>
    </source>
</evidence>
<dbReference type="Gene3D" id="2.120.10.30">
    <property type="entry name" value="TolB, C-terminal domain"/>
    <property type="match status" value="1"/>
</dbReference>
<keyword evidence="3" id="KW-1133">Transmembrane helix</keyword>
<feature type="domain" description="OmpR/PhoB-type" evidence="4">
    <location>
        <begin position="1"/>
        <end position="98"/>
    </location>
</feature>
<dbReference type="InterPro" id="IPR011044">
    <property type="entry name" value="Quino_amine_DH_bsu"/>
</dbReference>
<feature type="DNA-binding region" description="OmpR/PhoB-type" evidence="2">
    <location>
        <begin position="1"/>
        <end position="98"/>
    </location>
</feature>
<dbReference type="SMART" id="SM00862">
    <property type="entry name" value="Trans_reg_C"/>
    <property type="match status" value="1"/>
</dbReference>
<dbReference type="SUPFAM" id="SSF50969">
    <property type="entry name" value="YVTN repeat-like/Quinoprotein amine dehydrogenase"/>
    <property type="match status" value="1"/>
</dbReference>
<keyword evidence="1 2" id="KW-0238">DNA-binding</keyword>
<evidence type="ECO:0000259" key="4">
    <source>
        <dbReference type="PROSITE" id="PS51755"/>
    </source>
</evidence>
<feature type="transmembrane region" description="Helical" evidence="3">
    <location>
        <begin position="127"/>
        <end position="145"/>
    </location>
</feature>
<reference evidence="5" key="1">
    <citation type="submission" date="2021-07" db="EMBL/GenBank/DDBJ databases">
        <title>Shewanella sp. YLB-07 whole genome sequence.</title>
        <authorList>
            <person name="Yu L."/>
        </authorList>
    </citation>
    <scope>NUCLEOTIDE SEQUENCE</scope>
    <source>
        <strain evidence="5">YLB-08</strain>
    </source>
</reference>
<dbReference type="CDD" id="cd00383">
    <property type="entry name" value="trans_reg_C"/>
    <property type="match status" value="1"/>
</dbReference>
<keyword evidence="6" id="KW-1185">Reference proteome</keyword>
<keyword evidence="3" id="KW-0472">Membrane</keyword>
<dbReference type="InterPro" id="IPR001867">
    <property type="entry name" value="OmpR/PhoB-type_DNA-bd"/>
</dbReference>
<gene>
    <name evidence="5" type="ORF">FM038_001430</name>
</gene>
<evidence type="ECO:0000313" key="5">
    <source>
        <dbReference type="EMBL" id="QPG56238.1"/>
    </source>
</evidence>
<protein>
    <submittedName>
        <fullName evidence="5">Winged helix-turn-helix domain-containing protein</fullName>
    </submittedName>
</protein>
<dbReference type="EMBL" id="CP045503">
    <property type="protein sequence ID" value="QPG56238.1"/>
    <property type="molecule type" value="Genomic_DNA"/>
</dbReference>
<organism evidence="5 6">
    <name type="scientific">Shewanella eurypsychrophilus</name>
    <dbReference type="NCBI Taxonomy" id="2593656"/>
    <lineage>
        <taxon>Bacteria</taxon>
        <taxon>Pseudomonadati</taxon>
        <taxon>Pseudomonadota</taxon>
        <taxon>Gammaproteobacteria</taxon>
        <taxon>Alteromonadales</taxon>
        <taxon>Shewanellaceae</taxon>
        <taxon>Shewanella</taxon>
    </lineage>
</organism>
<dbReference type="PANTHER" id="PTHR36842">
    <property type="entry name" value="PROTEIN TOLB HOMOLOG"/>
    <property type="match status" value="1"/>
</dbReference>
<sequence length="681" mass="77496">MLFTFGELQINTQERSITRNGDEIQFEPRVFELLIYFCNHPEKAISRQELIEHVWNQRTVSDAAINRAVSELRKLIEDEPNNPKWILTVSKVGYKLNVTPTSLSSSKLTKQPAQSTNHSRSLTRYQWAILILTMCLVIMALLYFGTKTNSEKKLNISEIIPITTTKGIAFNPAPVTIENNVVYLYKANSNDFSQIWKKTINDQASAITADNYYYTDVVYGKKNQLFASRFNNLVDRKCEIVSINLVDLEITPLLECGQRAIVQLAYNSNQRSLYFNNRASVNSPYSIYAYHGNTGRVQQITLATQGHNGRGDYLLAISPNKTRLAIVEYSPSKNTVIKIQDLQTQEIVLSITIDQAPIAISWLTDDTIISTNQNGVYSHSLTSNATAAIALDKDLGRITNGFEPSSFLVEKQKIIANIYRRSLVSTGKLTEALTHADSVSHTAKFANLSQYFAYISDKSGTPNIYIGYEGKQDIATNFQPKITSINHLAWSPDDKYLAASINDSLYIYERAENQWRAVAPKFNKVHFVHYANNQQILFSAEKEGSWQIWSLTLNDMKVEQVSHSGGYSVQSDRAGLKILLTKFNHPGLYELNLHTMKEVIVLSDFKITSWNRWQLIGEHLYFISDKQLIKYNLATKETQSIAEFSQNQPEHFSISFDEQELIQTQIDESKSKIWLLKIHQD</sequence>
<dbReference type="InterPro" id="IPR016032">
    <property type="entry name" value="Sig_transdc_resp-reg_C-effctor"/>
</dbReference>
<evidence type="ECO:0000256" key="1">
    <source>
        <dbReference type="ARBA" id="ARBA00023125"/>
    </source>
</evidence>
<dbReference type="PROSITE" id="PS51755">
    <property type="entry name" value="OMPR_PHOB"/>
    <property type="match status" value="1"/>
</dbReference>
<dbReference type="RefSeq" id="WP_142873001.1">
    <property type="nucleotide sequence ID" value="NZ_CP045503.2"/>
</dbReference>
<dbReference type="Pfam" id="PF00486">
    <property type="entry name" value="Trans_reg_C"/>
    <property type="match status" value="1"/>
</dbReference>
<dbReference type="Proteomes" id="UP000316416">
    <property type="component" value="Chromosome"/>
</dbReference>
<accession>A0ABX6V0T8</accession>
<dbReference type="PANTHER" id="PTHR36842:SF1">
    <property type="entry name" value="PROTEIN TOLB"/>
    <property type="match status" value="1"/>
</dbReference>
<dbReference type="SUPFAM" id="SSF46894">
    <property type="entry name" value="C-terminal effector domain of the bipartite response regulators"/>
    <property type="match status" value="1"/>
</dbReference>
<evidence type="ECO:0000256" key="2">
    <source>
        <dbReference type="PROSITE-ProRule" id="PRU01091"/>
    </source>
</evidence>
<dbReference type="InterPro" id="IPR036388">
    <property type="entry name" value="WH-like_DNA-bd_sf"/>
</dbReference>
<proteinExistence type="predicted"/>
<keyword evidence="3" id="KW-0812">Transmembrane</keyword>
<name>A0ABX6V0T8_9GAMM</name>
<evidence type="ECO:0000313" key="6">
    <source>
        <dbReference type="Proteomes" id="UP000316416"/>
    </source>
</evidence>